<accession>A0A172TRG7</accession>
<gene>
    <name evidence="1" type="ORF">SY85_01650</name>
</gene>
<keyword evidence="2" id="KW-1185">Reference proteome</keyword>
<dbReference type="Pfam" id="PF18939">
    <property type="entry name" value="DUF5686"/>
    <property type="match status" value="1"/>
</dbReference>
<dbReference type="InterPro" id="IPR043741">
    <property type="entry name" value="DUF5686"/>
</dbReference>
<organism evidence="1 2">
    <name type="scientific">Flavisolibacter tropicus</name>
    <dbReference type="NCBI Taxonomy" id="1492898"/>
    <lineage>
        <taxon>Bacteria</taxon>
        <taxon>Pseudomonadati</taxon>
        <taxon>Bacteroidota</taxon>
        <taxon>Chitinophagia</taxon>
        <taxon>Chitinophagales</taxon>
        <taxon>Chitinophagaceae</taxon>
        <taxon>Flavisolibacter</taxon>
    </lineage>
</organism>
<reference evidence="1 2" key="2">
    <citation type="journal article" date="2016" name="Int. J. Syst. Evol. Microbiol.">
        <title>Flavisolibacter tropicus sp. nov., isolated from tropical soil.</title>
        <authorList>
            <person name="Lee J.J."/>
            <person name="Kang M.S."/>
            <person name="Kim G.S."/>
            <person name="Lee C.S."/>
            <person name="Lim S."/>
            <person name="Lee J."/>
            <person name="Roh S.H."/>
            <person name="Kang H."/>
            <person name="Ha J.M."/>
            <person name="Bae S."/>
            <person name="Jung H.Y."/>
            <person name="Kim M.K."/>
        </authorList>
    </citation>
    <scope>NUCLEOTIDE SEQUENCE [LARGE SCALE GENOMIC DNA]</scope>
    <source>
        <strain evidence="1 2">LCS9</strain>
    </source>
</reference>
<evidence type="ECO:0000313" key="2">
    <source>
        <dbReference type="Proteomes" id="UP000077177"/>
    </source>
</evidence>
<dbReference type="EMBL" id="CP011390">
    <property type="protein sequence ID" value="ANE49397.1"/>
    <property type="molecule type" value="Genomic_DNA"/>
</dbReference>
<proteinExistence type="predicted"/>
<protein>
    <submittedName>
        <fullName evidence="1">Uncharacterized protein</fullName>
    </submittedName>
</protein>
<dbReference type="KEGG" id="fla:SY85_01650"/>
<dbReference type="AlphaFoldDB" id="A0A172TRG7"/>
<dbReference type="STRING" id="1492898.SY85_01650"/>
<name>A0A172TRG7_9BACT</name>
<dbReference type="OrthoDB" id="983143at2"/>
<reference evidence="2" key="1">
    <citation type="submission" date="2015-01" db="EMBL/GenBank/DDBJ databases">
        <title>Flavisolibacter sp./LCS9/ whole genome sequencing.</title>
        <authorList>
            <person name="Kim M.K."/>
            <person name="Srinivasan S."/>
            <person name="Lee J.-J."/>
        </authorList>
    </citation>
    <scope>NUCLEOTIDE SEQUENCE [LARGE SCALE GENOMIC DNA]</scope>
    <source>
        <strain evidence="2">LCS9</strain>
    </source>
</reference>
<evidence type="ECO:0000313" key="1">
    <source>
        <dbReference type="EMBL" id="ANE49397.1"/>
    </source>
</evidence>
<dbReference type="Proteomes" id="UP000077177">
    <property type="component" value="Chromosome"/>
</dbReference>
<sequence>MEWIDTLRLEQLYIQSANQWVLKSQIIYPSIKLLGFDAYGSFANIYSSYNFDPVYSKGYFDKVVLRYDDSATKKTIDFWAATRPIVLQQDEIDDYRKKDSLEIVKKSPAYLDSINRIRNKTGILELITSGLTLTNAKHRSSLSFPSLMEMGSYNTVEGFVGHAYLSYHKRFDTLQENRKSITITPKFRYGLANQHFNAGLTTQYTFGKKYLNALSLAGGKDVYQFNNAGPVSIVGSTYSALVSGTNNMKIYEAWYGSLLYTKGFGSGVNMYLGANYQDRLPLENSSRFTLDKEDGTSFTLNRPYPLTDTNIRRHQAFALTLGVRWQPGTIYIKYPNRMVSLGSELPAFEWRYTQAFDQVLGSDVSYSKWLLRISDQLNLKLFGNLEYGIDLGGFINKKRVEVPDLIHFRGNTSSFLSGDYLTRFQLVPHYYFSNSETFYSTLFAEHHFNGFITNKIPGLKRWKWNLVAGVNALYLKSGRRYIEPLIGLENIFKLIRFDYIWGCEKEGIKREDFRIGIKTTLGNNR</sequence>